<dbReference type="InterPro" id="IPR023319">
    <property type="entry name" value="Tex-like_HTH_dom_sf"/>
</dbReference>
<dbReference type="Pfam" id="PF09371">
    <property type="entry name" value="Tex_N"/>
    <property type="match status" value="1"/>
</dbReference>
<comment type="caution">
    <text evidence="2">The sequence shown here is derived from an EMBL/GenBank/DDBJ whole genome shotgun (WGS) entry which is preliminary data.</text>
</comment>
<proteinExistence type="predicted"/>
<dbReference type="PANTHER" id="PTHR10724">
    <property type="entry name" value="30S RIBOSOMAL PROTEIN S1"/>
    <property type="match status" value="1"/>
</dbReference>
<dbReference type="InterPro" id="IPR023323">
    <property type="entry name" value="Tex-like_dom_sf"/>
</dbReference>
<feature type="non-terminal residue" evidence="2">
    <location>
        <position position="145"/>
    </location>
</feature>
<dbReference type="SUPFAM" id="SSF158832">
    <property type="entry name" value="Tex N-terminal region-like"/>
    <property type="match status" value="1"/>
</dbReference>
<dbReference type="EMBL" id="JBHTHX010003117">
    <property type="protein sequence ID" value="MFD0891367.1"/>
    <property type="molecule type" value="Genomic_DNA"/>
</dbReference>
<keyword evidence="3" id="KW-1185">Reference proteome</keyword>
<gene>
    <name evidence="2" type="ORF">ACFQ08_43035</name>
</gene>
<dbReference type="Gene3D" id="1.10.3500.10">
    <property type="entry name" value="Tex N-terminal region-like"/>
    <property type="match status" value="1"/>
</dbReference>
<feature type="domain" description="Tex-like protein N-terminal" evidence="1">
    <location>
        <begin position="4"/>
        <end position="76"/>
    </location>
</feature>
<evidence type="ECO:0000313" key="2">
    <source>
        <dbReference type="EMBL" id="MFD0891367.1"/>
    </source>
</evidence>
<organism evidence="2 3">
    <name type="scientific">Streptosporangium algeriense</name>
    <dbReference type="NCBI Taxonomy" id="1682748"/>
    <lineage>
        <taxon>Bacteria</taxon>
        <taxon>Bacillati</taxon>
        <taxon>Actinomycetota</taxon>
        <taxon>Actinomycetes</taxon>
        <taxon>Streptosporangiales</taxon>
        <taxon>Streptosporangiaceae</taxon>
        <taxon>Streptosporangium</taxon>
    </lineage>
</organism>
<dbReference type="InterPro" id="IPR018974">
    <property type="entry name" value="Tex-like_N"/>
</dbReference>
<dbReference type="PANTHER" id="PTHR10724:SF10">
    <property type="entry name" value="S1 RNA-BINDING DOMAIN-CONTAINING PROTEIN 1"/>
    <property type="match status" value="1"/>
</dbReference>
<sequence length="145" mass="15940">MTTSIHQRIAEELGVRERQVQSAVELLDGGATVPFIARYRKEVTGALDDAQLRTLEERLRYLRELEERRAAILESISSQGKLDDALAAQIAAADSKARLEDIYLPYKPKRRTKAQIAREAGLEPLADGLLADPSVDPQAAAAAFV</sequence>
<accession>A0ABW3E8D9</accession>
<protein>
    <submittedName>
        <fullName evidence="2">Tex-like N-terminal domain-containing protein</fullName>
    </submittedName>
</protein>
<reference evidence="3" key="1">
    <citation type="journal article" date="2019" name="Int. J. Syst. Evol. Microbiol.">
        <title>The Global Catalogue of Microorganisms (GCM) 10K type strain sequencing project: providing services to taxonomists for standard genome sequencing and annotation.</title>
        <authorList>
            <consortium name="The Broad Institute Genomics Platform"/>
            <consortium name="The Broad Institute Genome Sequencing Center for Infectious Disease"/>
            <person name="Wu L."/>
            <person name="Ma J."/>
        </authorList>
    </citation>
    <scope>NUCLEOTIDE SEQUENCE [LARGE SCALE GENOMIC DNA]</scope>
    <source>
        <strain evidence="3">CCUG 62974</strain>
    </source>
</reference>
<evidence type="ECO:0000259" key="1">
    <source>
        <dbReference type="Pfam" id="PF09371"/>
    </source>
</evidence>
<name>A0ABW3E8D9_9ACTN</name>
<evidence type="ECO:0000313" key="3">
    <source>
        <dbReference type="Proteomes" id="UP001597024"/>
    </source>
</evidence>
<dbReference type="Proteomes" id="UP001597024">
    <property type="component" value="Unassembled WGS sequence"/>
</dbReference>
<dbReference type="Gene3D" id="1.10.10.650">
    <property type="entry name" value="RuvA domain 2-like"/>
    <property type="match status" value="1"/>
</dbReference>
<dbReference type="InterPro" id="IPR050437">
    <property type="entry name" value="Ribos_protein_bS1-like"/>
</dbReference>